<dbReference type="CDD" id="cd00063">
    <property type="entry name" value="FN3"/>
    <property type="match status" value="1"/>
</dbReference>
<dbReference type="InterPro" id="IPR036116">
    <property type="entry name" value="FN3_sf"/>
</dbReference>
<dbReference type="Pfam" id="PF17161">
    <property type="entry name" value="DUF5123"/>
    <property type="match status" value="1"/>
</dbReference>
<dbReference type="InterPro" id="IPR013783">
    <property type="entry name" value="Ig-like_fold"/>
</dbReference>
<dbReference type="Pfam" id="PF16318">
    <property type="entry name" value="DUF4957"/>
    <property type="match status" value="1"/>
</dbReference>
<dbReference type="InterPro" id="IPR011050">
    <property type="entry name" value="Pectin_lyase_fold/virulence"/>
</dbReference>
<gene>
    <name evidence="3" type="ORF">GCM10007962_00750</name>
</gene>
<feature type="domain" description="Fibronectin type-III" evidence="2">
    <location>
        <begin position="40"/>
        <end position="133"/>
    </location>
</feature>
<accession>A0A8J3BF42</accession>
<name>A0A8J3BF42_9FLAO</name>
<dbReference type="AlphaFoldDB" id="A0A8J3BF42"/>
<evidence type="ECO:0000259" key="2">
    <source>
        <dbReference type="PROSITE" id="PS50853"/>
    </source>
</evidence>
<dbReference type="Gene3D" id="2.60.40.10">
    <property type="entry name" value="Immunoglobulins"/>
    <property type="match status" value="1"/>
</dbReference>
<dbReference type="Proteomes" id="UP000612329">
    <property type="component" value="Unassembled WGS sequence"/>
</dbReference>
<organism evidence="3 4">
    <name type="scientific">Yeosuana aromativorans</name>
    <dbReference type="NCBI Taxonomy" id="288019"/>
    <lineage>
        <taxon>Bacteria</taxon>
        <taxon>Pseudomonadati</taxon>
        <taxon>Bacteroidota</taxon>
        <taxon>Flavobacteriia</taxon>
        <taxon>Flavobacteriales</taxon>
        <taxon>Flavobacteriaceae</taxon>
        <taxon>Yeosuana</taxon>
    </lineage>
</organism>
<dbReference type="RefSeq" id="WP_188649286.1">
    <property type="nucleotide sequence ID" value="NZ_BMNR01000001.1"/>
</dbReference>
<dbReference type="PROSITE" id="PS50853">
    <property type="entry name" value="FN3"/>
    <property type="match status" value="1"/>
</dbReference>
<dbReference type="EMBL" id="BMNR01000001">
    <property type="protein sequence ID" value="GGK10467.1"/>
    <property type="molecule type" value="Genomic_DNA"/>
</dbReference>
<dbReference type="SUPFAM" id="SSF49265">
    <property type="entry name" value="Fibronectin type III"/>
    <property type="match status" value="1"/>
</dbReference>
<evidence type="ECO:0000256" key="1">
    <source>
        <dbReference type="SAM" id="SignalP"/>
    </source>
</evidence>
<protein>
    <recommendedName>
        <fullName evidence="2">Fibronectin type-III domain-containing protein</fullName>
    </recommendedName>
</protein>
<reference evidence="3" key="2">
    <citation type="submission" date="2020-09" db="EMBL/GenBank/DDBJ databases">
        <authorList>
            <person name="Sun Q."/>
            <person name="Ohkuma M."/>
        </authorList>
    </citation>
    <scope>NUCLEOTIDE SEQUENCE</scope>
    <source>
        <strain evidence="3">JCM 12862</strain>
    </source>
</reference>
<evidence type="ECO:0000313" key="3">
    <source>
        <dbReference type="EMBL" id="GGK10467.1"/>
    </source>
</evidence>
<dbReference type="InterPro" id="IPR033427">
    <property type="entry name" value="DUF5123"/>
</dbReference>
<comment type="caution">
    <text evidence="3">The sequence shown here is derived from an EMBL/GenBank/DDBJ whole genome shotgun (WGS) entry which is preliminary data.</text>
</comment>
<dbReference type="InterPro" id="IPR003961">
    <property type="entry name" value="FN3_dom"/>
</dbReference>
<keyword evidence="4" id="KW-1185">Reference proteome</keyword>
<dbReference type="InterPro" id="IPR032530">
    <property type="entry name" value="DUF4957"/>
</dbReference>
<proteinExistence type="predicted"/>
<keyword evidence="1" id="KW-0732">Signal</keyword>
<feature type="chain" id="PRO_5035150401" description="Fibronectin type-III domain-containing protein" evidence="1">
    <location>
        <begin position="20"/>
        <end position="515"/>
    </location>
</feature>
<dbReference type="SUPFAM" id="SSF51126">
    <property type="entry name" value="Pectin lyase-like"/>
    <property type="match status" value="1"/>
</dbReference>
<evidence type="ECO:0000313" key="4">
    <source>
        <dbReference type="Proteomes" id="UP000612329"/>
    </source>
</evidence>
<feature type="signal peptide" evidence="1">
    <location>
        <begin position="1"/>
        <end position="19"/>
    </location>
</feature>
<reference evidence="3" key="1">
    <citation type="journal article" date="2014" name="Int. J. Syst. Evol. Microbiol.">
        <title>Complete genome sequence of Corynebacterium casei LMG S-19264T (=DSM 44701T), isolated from a smear-ripened cheese.</title>
        <authorList>
            <consortium name="US DOE Joint Genome Institute (JGI-PGF)"/>
            <person name="Walter F."/>
            <person name="Albersmeier A."/>
            <person name="Kalinowski J."/>
            <person name="Ruckert C."/>
        </authorList>
    </citation>
    <scope>NUCLEOTIDE SEQUENCE</scope>
    <source>
        <strain evidence="3">JCM 12862</strain>
    </source>
</reference>
<sequence>MKKYKYILKVLFTVSLAFIVTNCGYNEDVIEELAVNREFAPVALTARVRNQTIVELNWTVDPNVDHYVVEFSADDPNFTTVFKSVDVTGDQLPVQIALEGETVYSIRVKAISARGLDESKWSLTEATTLTEQIFIAGEPGDIEATQATLRWVANSNVTKIVVQPGDITHDITPQEKIDGVAVITGLTGETDYTATLYNNTKVRGITTFTTGIDVGDNTLVLPTDDLFQMIADAAPGDILLLEQGDYTSQIGTITLDKSITIQGLRTDFKPQLKVSFSIVDGATDVNLIDLDLTGDTVTQLTDVVRYTGAGNYNSLLVSGCNIHDYDRSFIAGNQTDAIVQSVTVENCVVTNILTSGGDFIDFRNSDVLNVSVSTSTFNNCAPGRDFFRLDDAGTSTQTGLTCNVLLDQCTLYGCSNTTDRILYVRFQLNKITVTNNLFAETTAYYSNQSRTDPNPTFDNNNYFNAPGFYTTNTVYDATTSYTTLDPGFTDAASGDFTVTNQTLLDNQVGDPRWRQ</sequence>